<reference evidence="3 5" key="2">
    <citation type="submission" date="2018-10" db="EMBL/GenBank/DDBJ databases">
        <title>Genomic Encyclopedia of Archaeal and Bacterial Type Strains, Phase II (KMG-II): from individual species to whole genera.</title>
        <authorList>
            <person name="Goeker M."/>
        </authorList>
    </citation>
    <scope>NUCLEOTIDE SEQUENCE [LARGE SCALE GENOMIC DNA]</scope>
    <source>
        <strain evidence="3 5">DSM 21886</strain>
    </source>
</reference>
<evidence type="ECO:0008006" key="6">
    <source>
        <dbReference type="Google" id="ProtNLM"/>
    </source>
</evidence>
<evidence type="ECO:0000313" key="5">
    <source>
        <dbReference type="Proteomes" id="UP000275027"/>
    </source>
</evidence>
<dbReference type="AlphaFoldDB" id="A0A497U070"/>
<proteinExistence type="predicted"/>
<dbReference type="EMBL" id="RCCB01000013">
    <property type="protein sequence ID" value="RLJ24040.1"/>
    <property type="molecule type" value="Genomic_DNA"/>
</dbReference>
<organism evidence="3 5">
    <name type="scientific">Flavobacterium lindanitolerans</name>
    <dbReference type="NCBI Taxonomy" id="428988"/>
    <lineage>
        <taxon>Bacteria</taxon>
        <taxon>Pseudomonadati</taxon>
        <taxon>Bacteroidota</taxon>
        <taxon>Flavobacteriia</taxon>
        <taxon>Flavobacteriales</taxon>
        <taxon>Flavobacteriaceae</taxon>
        <taxon>Flavobacterium</taxon>
    </lineage>
</organism>
<feature type="signal peptide" evidence="1">
    <location>
        <begin position="1"/>
        <end position="23"/>
    </location>
</feature>
<dbReference type="Proteomes" id="UP000233767">
    <property type="component" value="Unassembled WGS sequence"/>
</dbReference>
<evidence type="ECO:0000256" key="1">
    <source>
        <dbReference type="SAM" id="SignalP"/>
    </source>
</evidence>
<keyword evidence="1" id="KW-0732">Signal</keyword>
<evidence type="ECO:0000313" key="2">
    <source>
        <dbReference type="EMBL" id="PKW20597.1"/>
    </source>
</evidence>
<dbReference type="Proteomes" id="UP000275027">
    <property type="component" value="Unassembled WGS sequence"/>
</dbReference>
<keyword evidence="4" id="KW-1185">Reference proteome</keyword>
<evidence type="ECO:0000313" key="3">
    <source>
        <dbReference type="EMBL" id="RLJ24040.1"/>
    </source>
</evidence>
<gene>
    <name evidence="2" type="ORF">B0G92_2747</name>
    <name evidence="3" type="ORF">CLV50_2757</name>
</gene>
<evidence type="ECO:0000313" key="4">
    <source>
        <dbReference type="Proteomes" id="UP000233767"/>
    </source>
</evidence>
<dbReference type="EMBL" id="PJND01000009">
    <property type="protein sequence ID" value="PKW20597.1"/>
    <property type="molecule type" value="Genomic_DNA"/>
</dbReference>
<feature type="chain" id="PRO_5019866584" description="4Fe-4S ferredoxin-type domain-containing protein" evidence="1">
    <location>
        <begin position="24"/>
        <end position="119"/>
    </location>
</feature>
<comment type="caution">
    <text evidence="3">The sequence shown here is derived from an EMBL/GenBank/DDBJ whole genome shotgun (WGS) entry which is preliminary data.</text>
</comment>
<sequence length="119" mass="13411">MRKLYFMLLIIFGIFMMPESSYACNKSSQKKNCSKEITAHKKQKENCCDKNSTSHNCKGKCKHASCICPVSCVNAAAFFILPEFNSNLFALTEKRLGFYHTEAGFASGFHSIWQPPKIG</sequence>
<accession>A0A497U070</accession>
<protein>
    <recommendedName>
        <fullName evidence="6">4Fe-4S ferredoxin-type domain-containing protein</fullName>
    </recommendedName>
</protein>
<reference evidence="2 4" key="1">
    <citation type="submission" date="2017-12" db="EMBL/GenBank/DDBJ databases">
        <title>Genomic Encyclopedia of Type Strains, Phase III (KMG-III): the genomes of soil and plant-associated and newly described type strains.</title>
        <authorList>
            <person name="Whitman W."/>
        </authorList>
    </citation>
    <scope>NUCLEOTIDE SEQUENCE [LARGE SCALE GENOMIC DNA]</scope>
    <source>
        <strain evidence="2 4">IP-10</strain>
    </source>
</reference>
<name>A0A497U070_9FLAO</name>